<keyword evidence="1" id="KW-0812">Transmembrane</keyword>
<evidence type="ECO:0000256" key="1">
    <source>
        <dbReference type="SAM" id="Phobius"/>
    </source>
</evidence>
<comment type="caution">
    <text evidence="3">The sequence shown here is derived from an EMBL/GenBank/DDBJ whole genome shotgun (WGS) entry which is preliminary data.</text>
</comment>
<reference evidence="3 4" key="1">
    <citation type="submission" date="2013-08" db="EMBL/GenBank/DDBJ databases">
        <title>Genome of Pontibacillus chungwhensis.</title>
        <authorList>
            <person name="Wang Q."/>
            <person name="Wang G."/>
        </authorList>
    </citation>
    <scope>NUCLEOTIDE SEQUENCE [LARGE SCALE GENOMIC DNA]</scope>
    <source>
        <strain evidence="3 4">BH030062</strain>
    </source>
</reference>
<feature type="transmembrane region" description="Helical" evidence="1">
    <location>
        <begin position="55"/>
        <end position="75"/>
    </location>
</feature>
<feature type="domain" description="YcxB-like C-terminal" evidence="2">
    <location>
        <begin position="101"/>
        <end position="161"/>
    </location>
</feature>
<protein>
    <recommendedName>
        <fullName evidence="2">YcxB-like C-terminal domain-containing protein</fullName>
    </recommendedName>
</protein>
<dbReference type="Pfam" id="PF14317">
    <property type="entry name" value="YcxB"/>
    <property type="match status" value="1"/>
</dbReference>
<dbReference type="InterPro" id="IPR025588">
    <property type="entry name" value="YcxB-like_C"/>
</dbReference>
<dbReference type="Proteomes" id="UP000030153">
    <property type="component" value="Unassembled WGS sequence"/>
</dbReference>
<accession>A0A0A2UX65</accession>
<keyword evidence="1" id="KW-0472">Membrane</keyword>
<dbReference type="AlphaFoldDB" id="A0A0A2UX65"/>
<dbReference type="EMBL" id="AVBG01000007">
    <property type="protein sequence ID" value="KGP91323.1"/>
    <property type="molecule type" value="Genomic_DNA"/>
</dbReference>
<evidence type="ECO:0000313" key="3">
    <source>
        <dbReference type="EMBL" id="KGP91323.1"/>
    </source>
</evidence>
<keyword evidence="1" id="KW-1133">Transmembrane helix</keyword>
<sequence>MENRESVTVSGTITLDEFKKYQAYHVRRINLSFFFVLLVMFTFMFVSVIDAIWFVSIWFAALFALVPSGLFLLSVKVFNRNRAKKEFDSDAVAHKEMTYTFSEEGVQQKGRRSDNYYEWSDFSSFQETPELFLLYVSKRKAIVLPKRFFENQEQQEQFKQIAREHGSR</sequence>
<organism evidence="3 4">
    <name type="scientific">Pontibacillus chungwhensis BH030062</name>
    <dbReference type="NCBI Taxonomy" id="1385513"/>
    <lineage>
        <taxon>Bacteria</taxon>
        <taxon>Bacillati</taxon>
        <taxon>Bacillota</taxon>
        <taxon>Bacilli</taxon>
        <taxon>Bacillales</taxon>
        <taxon>Bacillaceae</taxon>
        <taxon>Pontibacillus</taxon>
    </lineage>
</organism>
<dbReference type="RefSeq" id="WP_036783677.1">
    <property type="nucleotide sequence ID" value="NZ_AVBG01000007.1"/>
</dbReference>
<evidence type="ECO:0000313" key="4">
    <source>
        <dbReference type="Proteomes" id="UP000030153"/>
    </source>
</evidence>
<evidence type="ECO:0000259" key="2">
    <source>
        <dbReference type="Pfam" id="PF14317"/>
    </source>
</evidence>
<dbReference type="eggNOG" id="ENOG50309JK">
    <property type="taxonomic scope" value="Bacteria"/>
</dbReference>
<proteinExistence type="predicted"/>
<name>A0A0A2UX65_9BACI</name>
<feature type="transmembrane region" description="Helical" evidence="1">
    <location>
        <begin position="29"/>
        <end position="49"/>
    </location>
</feature>
<gene>
    <name evidence="3" type="ORF">N780_08650</name>
</gene>
<keyword evidence="4" id="KW-1185">Reference proteome</keyword>